<dbReference type="Gene3D" id="2.60.210.10">
    <property type="entry name" value="Apoptosis, Tumor Necrosis Factor Receptor Associated Protein 2, Chain A"/>
    <property type="match status" value="1"/>
</dbReference>
<protein>
    <submittedName>
        <fullName evidence="1">Uncharacterized protein</fullName>
    </submittedName>
</protein>
<evidence type="ECO:0000313" key="2">
    <source>
        <dbReference type="Proteomes" id="UP001141552"/>
    </source>
</evidence>
<dbReference type="InterPro" id="IPR008974">
    <property type="entry name" value="TRAF-like"/>
</dbReference>
<dbReference type="Proteomes" id="UP001141552">
    <property type="component" value="Unassembled WGS sequence"/>
</dbReference>
<name>A0A9Q0FIU1_9ROSI</name>
<dbReference type="AlphaFoldDB" id="A0A9Q0FIU1"/>
<dbReference type="OrthoDB" id="6359816at2759"/>
<dbReference type="SUPFAM" id="SSF49599">
    <property type="entry name" value="TRAF domain-like"/>
    <property type="match status" value="1"/>
</dbReference>
<proteinExistence type="predicted"/>
<reference evidence="1" key="2">
    <citation type="journal article" date="2023" name="Plants (Basel)">
        <title>Annotation of the Turnera subulata (Passifloraceae) Draft Genome Reveals the S-Locus Evolved after the Divergence of Turneroideae from Passifloroideae in a Stepwise Manner.</title>
        <authorList>
            <person name="Henning P.M."/>
            <person name="Roalson E.H."/>
            <person name="Mir W."/>
            <person name="McCubbin A.G."/>
            <person name="Shore J.S."/>
        </authorList>
    </citation>
    <scope>NUCLEOTIDE SEQUENCE</scope>
    <source>
        <strain evidence="1">F60SS</strain>
    </source>
</reference>
<gene>
    <name evidence="1" type="ORF">Tsubulata_025746</name>
</gene>
<evidence type="ECO:0000313" key="1">
    <source>
        <dbReference type="EMBL" id="KAJ4831171.1"/>
    </source>
</evidence>
<comment type="caution">
    <text evidence="1">The sequence shown here is derived from an EMBL/GenBank/DDBJ whole genome shotgun (WGS) entry which is preliminary data.</text>
</comment>
<accession>A0A9Q0FIU1</accession>
<dbReference type="EMBL" id="JAKUCV010005446">
    <property type="protein sequence ID" value="KAJ4831171.1"/>
    <property type="molecule type" value="Genomic_DNA"/>
</dbReference>
<organism evidence="1 2">
    <name type="scientific">Turnera subulata</name>
    <dbReference type="NCBI Taxonomy" id="218843"/>
    <lineage>
        <taxon>Eukaryota</taxon>
        <taxon>Viridiplantae</taxon>
        <taxon>Streptophyta</taxon>
        <taxon>Embryophyta</taxon>
        <taxon>Tracheophyta</taxon>
        <taxon>Spermatophyta</taxon>
        <taxon>Magnoliopsida</taxon>
        <taxon>eudicotyledons</taxon>
        <taxon>Gunneridae</taxon>
        <taxon>Pentapetalae</taxon>
        <taxon>rosids</taxon>
        <taxon>fabids</taxon>
        <taxon>Malpighiales</taxon>
        <taxon>Passifloraceae</taxon>
        <taxon>Turnera</taxon>
    </lineage>
</organism>
<sequence>MWGTLFLCDLRLPDGDRVEDNSAAYVSLFIALVSEGADVRALFQLTLLDQSGKERQKVQVHFGRPLVTCPYTLKYRGRDTSDFTKVSFGDIRLSQKALLHFIYWDSLPDLAELLVCAPGGFLL</sequence>
<reference evidence="1" key="1">
    <citation type="submission" date="2022-02" db="EMBL/GenBank/DDBJ databases">
        <authorList>
            <person name="Henning P.M."/>
            <person name="McCubbin A.G."/>
            <person name="Shore J.S."/>
        </authorList>
    </citation>
    <scope>NUCLEOTIDE SEQUENCE</scope>
    <source>
        <strain evidence="1">F60SS</strain>
        <tissue evidence="1">Leaves</tissue>
    </source>
</reference>
<keyword evidence="2" id="KW-1185">Reference proteome</keyword>